<dbReference type="RefSeq" id="WP_127081408.1">
    <property type="nucleotide sequence ID" value="NZ_RSCL01000006.1"/>
</dbReference>
<dbReference type="InterPro" id="IPR019994">
    <property type="entry name" value="Lipid-A-disac_synthase-rel_put"/>
</dbReference>
<dbReference type="SUPFAM" id="SSF53756">
    <property type="entry name" value="UDP-Glycosyltransferase/glycogen phosphorylase"/>
    <property type="match status" value="1"/>
</dbReference>
<sequence>MSSQLQLLVLSNGHGEDIIASKVVQELLQLEDSPQISIFPLVGEGHAYKKFDIEFIGAVQAMPSGGFVYMDSKQLVRDVKGGLVQLTLNQIKTMKQWVKAQKALGKKSAILAVGDIVPLLFGFFSGVNYAFVGTAKSEYYVRLSEVKLLKRNNKGAYWENFSGSIYHPWERWLMTRRRCKAVFPRDSLTTEILQKMGVRAFGLGNPMMDGLEPSFPTYRTYSIDAEHKEIIRPLVVTLLPGSRAPEAYANWEQIMIGVSSLLEIMRADTATHTSRSLVLLGAITPSLDCNIFSNTLTSQGWRQISLEELPFKFSDNKALTFKQKNAYFVLTQNAYNDCLHMADMAIAMAGTATEQFIGLGKPAFTIPGKGPQFTKGFAEAQSRLLGDSVILVEQAADIGKQVQHFFAYPDKLHVIAENGLRRMGRAGAAQRIAQCIIDKLG</sequence>
<dbReference type="PANTHER" id="PTHR39517:SF1">
    <property type="entry name" value="LIPID-A-DISACCHARIDE SYNTHASE"/>
    <property type="match status" value="1"/>
</dbReference>
<proteinExistence type="predicted"/>
<accession>A0A3S1AQD1</accession>
<dbReference type="OrthoDB" id="29253at2"/>
<protein>
    <recommendedName>
        <fullName evidence="3">Lipid-A-disaccharide synthase</fullName>
    </recommendedName>
</protein>
<dbReference type="EMBL" id="RSCL01000006">
    <property type="protein sequence ID" value="RUT06618.1"/>
    <property type="molecule type" value="Genomic_DNA"/>
</dbReference>
<evidence type="ECO:0008006" key="3">
    <source>
        <dbReference type="Google" id="ProtNLM"/>
    </source>
</evidence>
<comment type="caution">
    <text evidence="1">The sequence shown here is derived from an EMBL/GenBank/DDBJ whole genome shotgun (WGS) entry which is preliminary data.</text>
</comment>
<evidence type="ECO:0000313" key="1">
    <source>
        <dbReference type="EMBL" id="RUT06618.1"/>
    </source>
</evidence>
<dbReference type="NCBIfam" id="TIGR03492">
    <property type="entry name" value="lipid-A-disaccharide synthase-related protein"/>
    <property type="match status" value="1"/>
</dbReference>
<gene>
    <name evidence="1" type="ORF">DSM106972_028750</name>
</gene>
<organism evidence="1 2">
    <name type="scientific">Dulcicalothrix desertica PCC 7102</name>
    <dbReference type="NCBI Taxonomy" id="232991"/>
    <lineage>
        <taxon>Bacteria</taxon>
        <taxon>Bacillati</taxon>
        <taxon>Cyanobacteriota</taxon>
        <taxon>Cyanophyceae</taxon>
        <taxon>Nostocales</taxon>
        <taxon>Calotrichaceae</taxon>
        <taxon>Dulcicalothrix</taxon>
    </lineage>
</organism>
<name>A0A3S1AQD1_9CYAN</name>
<dbReference type="Proteomes" id="UP000271624">
    <property type="component" value="Unassembled WGS sequence"/>
</dbReference>
<reference evidence="1" key="1">
    <citation type="submission" date="2018-12" db="EMBL/GenBank/DDBJ databases">
        <authorList>
            <person name="Will S."/>
            <person name="Neumann-Schaal M."/>
            <person name="Henke P."/>
        </authorList>
    </citation>
    <scope>NUCLEOTIDE SEQUENCE</scope>
    <source>
        <strain evidence="1">PCC 7102</strain>
    </source>
</reference>
<reference evidence="1" key="2">
    <citation type="journal article" date="2019" name="Genome Biol. Evol.">
        <title>Day and night: Metabolic profiles and evolutionary relationships of six axenic non-marine cyanobacteria.</title>
        <authorList>
            <person name="Will S.E."/>
            <person name="Henke P."/>
            <person name="Boedeker C."/>
            <person name="Huang S."/>
            <person name="Brinkmann H."/>
            <person name="Rohde M."/>
            <person name="Jarek M."/>
            <person name="Friedl T."/>
            <person name="Seufert S."/>
            <person name="Schumacher M."/>
            <person name="Overmann J."/>
            <person name="Neumann-Schaal M."/>
            <person name="Petersen J."/>
        </authorList>
    </citation>
    <scope>NUCLEOTIDE SEQUENCE [LARGE SCALE GENOMIC DNA]</scope>
    <source>
        <strain evidence="1">PCC 7102</strain>
    </source>
</reference>
<dbReference type="AlphaFoldDB" id="A0A3S1AQD1"/>
<evidence type="ECO:0000313" key="2">
    <source>
        <dbReference type="Proteomes" id="UP000271624"/>
    </source>
</evidence>
<keyword evidence="2" id="KW-1185">Reference proteome</keyword>
<dbReference type="PANTHER" id="PTHR39517">
    <property type="entry name" value="SLL0192 PROTEIN"/>
    <property type="match status" value="1"/>
</dbReference>